<proteinExistence type="inferred from homology"/>
<keyword evidence="3" id="KW-0012">Acyltransferase</keyword>
<dbReference type="PANTHER" id="PTHR23416">
    <property type="entry name" value="SIALIC ACID SYNTHASE-RELATED"/>
    <property type="match status" value="1"/>
</dbReference>
<comment type="similarity">
    <text evidence="1">Belongs to the transferase hexapeptide repeat family.</text>
</comment>
<name>A0A6A7VQ21_9BACT</name>
<dbReference type="InterPro" id="IPR011004">
    <property type="entry name" value="Trimer_LpxA-like_sf"/>
</dbReference>
<evidence type="ECO:0000313" key="3">
    <source>
        <dbReference type="EMBL" id="MQO55690.1"/>
    </source>
</evidence>
<dbReference type="PANTHER" id="PTHR23416:SF23">
    <property type="entry name" value="ACETYLTRANSFERASE C18B11.09C-RELATED"/>
    <property type="match status" value="1"/>
</dbReference>
<evidence type="ECO:0000313" key="4">
    <source>
        <dbReference type="Proteomes" id="UP000358159"/>
    </source>
</evidence>
<dbReference type="InterPro" id="IPR001451">
    <property type="entry name" value="Hexapep"/>
</dbReference>
<organism evidence="3 4">
    <name type="scientific">Segatella copri</name>
    <dbReference type="NCBI Taxonomy" id="165179"/>
    <lineage>
        <taxon>Bacteria</taxon>
        <taxon>Pseudomonadati</taxon>
        <taxon>Bacteroidota</taxon>
        <taxon>Bacteroidia</taxon>
        <taxon>Bacteroidales</taxon>
        <taxon>Prevotellaceae</taxon>
        <taxon>Segatella</taxon>
    </lineage>
</organism>
<comment type="caution">
    <text evidence="3">The sequence shown here is derived from an EMBL/GenBank/DDBJ whole genome shotgun (WGS) entry which is preliminary data.</text>
</comment>
<dbReference type="InterPro" id="IPR051159">
    <property type="entry name" value="Hexapeptide_acetyltransf"/>
</dbReference>
<keyword evidence="2 3" id="KW-0808">Transferase</keyword>
<dbReference type="Gene3D" id="2.160.10.10">
    <property type="entry name" value="Hexapeptide repeat proteins"/>
    <property type="match status" value="1"/>
</dbReference>
<dbReference type="GO" id="GO:0008374">
    <property type="term" value="F:O-acyltransferase activity"/>
    <property type="evidence" value="ECO:0007669"/>
    <property type="project" value="TreeGrafter"/>
</dbReference>
<evidence type="ECO:0000256" key="1">
    <source>
        <dbReference type="ARBA" id="ARBA00007274"/>
    </source>
</evidence>
<sequence length="189" mass="21704">MGGEIRLVESQLFKLKLRRASAHERAELMRNQFYFLGKNVELYTLSFGTEPYLISIHDYVICAHDVDFVNHDVSVFNAAQYLGLRRGDIDKVGSIELFENCFVGARTILMPNSSVGKNSIVAAGSIVTKHIPDNEVWGGVPAKFIMKVEDYFAKIQIQSEKYPWMPLEKKNKMSESELIRARQQYFFEK</sequence>
<dbReference type="SUPFAM" id="SSF51161">
    <property type="entry name" value="Trimeric LpxA-like enzymes"/>
    <property type="match status" value="1"/>
</dbReference>
<protein>
    <submittedName>
        <fullName evidence="3">Acyltransferase</fullName>
    </submittedName>
</protein>
<evidence type="ECO:0000256" key="2">
    <source>
        <dbReference type="ARBA" id="ARBA00022679"/>
    </source>
</evidence>
<gene>
    <name evidence="3" type="ORF">F7D42_08215</name>
</gene>
<accession>A0A6A7VQ21</accession>
<dbReference type="CDD" id="cd04647">
    <property type="entry name" value="LbH_MAT_like"/>
    <property type="match status" value="1"/>
</dbReference>
<reference evidence="3 4" key="1">
    <citation type="submission" date="2019-09" db="EMBL/GenBank/DDBJ databases">
        <title>Distinct polysaccharide growth profiles of human intestinal Prevotella copri isolates.</title>
        <authorList>
            <person name="Fehlner-Peach H."/>
            <person name="Magnabosco C."/>
            <person name="Raghavan V."/>
            <person name="Scher J.U."/>
            <person name="Tett A."/>
            <person name="Cox L.M."/>
            <person name="Gottsegen C."/>
            <person name="Watters A."/>
            <person name="Wiltshire- Gordon J.D."/>
            <person name="Segata N."/>
            <person name="Bonneau R."/>
            <person name="Littman D.R."/>
        </authorList>
    </citation>
    <scope>NUCLEOTIDE SEQUENCE [LARGE SCALE GENOMIC DNA]</scope>
    <source>
        <strain evidence="3 4">BVe41219</strain>
    </source>
</reference>
<dbReference type="Proteomes" id="UP000358159">
    <property type="component" value="Unassembled WGS sequence"/>
</dbReference>
<dbReference type="EMBL" id="VZAZ01000039">
    <property type="protein sequence ID" value="MQO55690.1"/>
    <property type="molecule type" value="Genomic_DNA"/>
</dbReference>
<dbReference type="AlphaFoldDB" id="A0A6A7VQ21"/>
<dbReference type="Pfam" id="PF00132">
    <property type="entry name" value="Hexapep"/>
    <property type="match status" value="1"/>
</dbReference>